<gene>
    <name evidence="1" type="ORF">IEQ31_14420</name>
</gene>
<accession>A0ABR8L6K9</accession>
<dbReference type="Proteomes" id="UP000653231">
    <property type="component" value="Unassembled WGS sequence"/>
</dbReference>
<evidence type="ECO:0000313" key="2">
    <source>
        <dbReference type="Proteomes" id="UP000653231"/>
    </source>
</evidence>
<organism evidence="1 2">
    <name type="scientific">Microbispora bryophytorum subsp. camponoti</name>
    <dbReference type="NCBI Taxonomy" id="1677852"/>
    <lineage>
        <taxon>Bacteria</taxon>
        <taxon>Bacillati</taxon>
        <taxon>Actinomycetota</taxon>
        <taxon>Actinomycetes</taxon>
        <taxon>Streptosporangiales</taxon>
        <taxon>Streptosporangiaceae</taxon>
        <taxon>Microbispora</taxon>
    </lineage>
</organism>
<sequence length="174" mass="19770">MTTNRTVSFDIHVSYGQIYLADLADDMWTPETFPDDHPEHPVGIIRVKDGKGLLVTGLHTGTVGFSVTVSDRDPEPDVNEYEDIVEISFHIQTGRIFLIEWGGEGFHKLPDLSSGPGWYRLRYHAVHMDRATESDCSTDAVIDRYLLQIWPQNESIPQVVKSTSRTLTQWRNAK</sequence>
<proteinExistence type="predicted"/>
<dbReference type="RefSeq" id="WP_191051932.1">
    <property type="nucleotide sequence ID" value="NZ_JACXRZ010000009.1"/>
</dbReference>
<name>A0ABR8L6K9_9ACTN</name>
<reference evidence="1 2" key="1">
    <citation type="submission" date="2020-09" db="EMBL/GenBank/DDBJ databases">
        <title>Actinomycete isolated from the Camponotus japonicus Mayr.</title>
        <authorList>
            <person name="Gong X."/>
        </authorList>
    </citation>
    <scope>NUCLEOTIDE SEQUENCE [LARGE SCALE GENOMIC DNA]</scope>
    <source>
        <strain evidence="1 2">2C-HV3</strain>
    </source>
</reference>
<evidence type="ECO:0000313" key="1">
    <source>
        <dbReference type="EMBL" id="MBD3144376.1"/>
    </source>
</evidence>
<dbReference type="EMBL" id="JACXRZ010000009">
    <property type="protein sequence ID" value="MBD3144376.1"/>
    <property type="molecule type" value="Genomic_DNA"/>
</dbReference>
<keyword evidence="2" id="KW-1185">Reference proteome</keyword>
<protein>
    <submittedName>
        <fullName evidence="1">Uncharacterized protein</fullName>
    </submittedName>
</protein>
<comment type="caution">
    <text evidence="1">The sequence shown here is derived from an EMBL/GenBank/DDBJ whole genome shotgun (WGS) entry which is preliminary data.</text>
</comment>